<dbReference type="Gene3D" id="1.10.10.2910">
    <property type="match status" value="1"/>
</dbReference>
<evidence type="ECO:0000259" key="1">
    <source>
        <dbReference type="Pfam" id="PF06114"/>
    </source>
</evidence>
<protein>
    <submittedName>
        <fullName evidence="2">ImmA/IrrE family metallo-endopeptidase</fullName>
    </submittedName>
</protein>
<gene>
    <name evidence="2" type="ORF">D7D53_07400</name>
</gene>
<accession>A0A387B4Z1</accession>
<name>A0A387B4Z1_9STRE</name>
<sequence>MDELYARVSNVIKQKLYQYIKDQNISLLDYHFTDFFQYCIKENKIQVMSHHFTNRKIEGLTIIDQDGISFSYERDNPKVKQNFTLCHELGHFILNHSGTCFTESVYNQENVLEREANIFLAVVLMPDIVLLSKIYYSCESFQKVQNSLEVSKQALYFRLLDLLREYFPNKEGQIKSAIEDYIQRNNASIHNFFHNIKEKIIAEFNQYGPPLMNQIRNRIDEKGFVSSQEVPELLHQENWANLKENIKHLKIWLVYNKGKQIAYAWDSLKLSDEQARKKLNYNYY</sequence>
<proteinExistence type="predicted"/>
<dbReference type="Proteomes" id="UP000275328">
    <property type="component" value="Chromosome"/>
</dbReference>
<dbReference type="Pfam" id="PF06114">
    <property type="entry name" value="Peptidase_M78"/>
    <property type="match status" value="1"/>
</dbReference>
<dbReference type="KEGG" id="sgw:D7D53_07400"/>
<dbReference type="PANTHER" id="PTHR43236:SF2">
    <property type="entry name" value="BLL0069 PROTEIN"/>
    <property type="match status" value="1"/>
</dbReference>
<reference evidence="2 3" key="1">
    <citation type="submission" date="2018-09" db="EMBL/GenBank/DDBJ databases">
        <title>Complete genome sequence of Streptococcus sp. KCOM 1679 (=ChDC B345).</title>
        <authorList>
            <person name="Kook J.-K."/>
            <person name="Park S.-N."/>
            <person name="Lim Y.K."/>
        </authorList>
    </citation>
    <scope>NUCLEOTIDE SEQUENCE [LARGE SCALE GENOMIC DNA]</scope>
    <source>
        <strain evidence="2 3">ChDC B345</strain>
    </source>
</reference>
<evidence type="ECO:0000313" key="2">
    <source>
        <dbReference type="EMBL" id="AYF96299.1"/>
    </source>
</evidence>
<evidence type="ECO:0000313" key="3">
    <source>
        <dbReference type="Proteomes" id="UP000275328"/>
    </source>
</evidence>
<dbReference type="InterPro" id="IPR010359">
    <property type="entry name" value="IrrE_HExxH"/>
</dbReference>
<keyword evidence="3" id="KW-1185">Reference proteome</keyword>
<feature type="domain" description="IrrE N-terminal-like" evidence="1">
    <location>
        <begin position="45"/>
        <end position="159"/>
    </location>
</feature>
<organism evidence="2 3">
    <name type="scientific">Streptococcus gwangjuensis</name>
    <dbReference type="NCBI Taxonomy" id="1433513"/>
    <lineage>
        <taxon>Bacteria</taxon>
        <taxon>Bacillati</taxon>
        <taxon>Bacillota</taxon>
        <taxon>Bacilli</taxon>
        <taxon>Lactobacillales</taxon>
        <taxon>Streptococcaceae</taxon>
        <taxon>Streptococcus</taxon>
        <taxon>Streptococcus mitis group</taxon>
    </lineage>
</organism>
<dbReference type="PANTHER" id="PTHR43236">
    <property type="entry name" value="ANTITOXIN HIGA1"/>
    <property type="match status" value="1"/>
</dbReference>
<dbReference type="EMBL" id="CP032621">
    <property type="protein sequence ID" value="AYF96299.1"/>
    <property type="molecule type" value="Genomic_DNA"/>
</dbReference>
<dbReference type="AlphaFoldDB" id="A0A387B4Z1"/>
<dbReference type="InterPro" id="IPR052345">
    <property type="entry name" value="Rad_response_metalloprotease"/>
</dbReference>